<gene>
    <name evidence="4" type="ORF">DYH56_11260</name>
</gene>
<evidence type="ECO:0000256" key="1">
    <source>
        <dbReference type="ARBA" id="ARBA00022737"/>
    </source>
</evidence>
<dbReference type="Gene3D" id="3.40.250.10">
    <property type="entry name" value="Rhodanese-like domain"/>
    <property type="match status" value="1"/>
</dbReference>
<dbReference type="Proteomes" id="UP000263486">
    <property type="component" value="Unassembled WGS sequence"/>
</dbReference>
<dbReference type="EMBL" id="QUAJ01000020">
    <property type="protein sequence ID" value="REI40430.1"/>
    <property type="molecule type" value="Genomic_DNA"/>
</dbReference>
<proteinExistence type="predicted"/>
<feature type="signal peptide" evidence="2">
    <location>
        <begin position="1"/>
        <end position="22"/>
    </location>
</feature>
<dbReference type="Pfam" id="PF00581">
    <property type="entry name" value="Rhodanese"/>
    <property type="match status" value="1"/>
</dbReference>
<accession>A0ABX9KFI9</accession>
<evidence type="ECO:0000313" key="4">
    <source>
        <dbReference type="EMBL" id="REI40430.1"/>
    </source>
</evidence>
<dbReference type="SMART" id="SM00450">
    <property type="entry name" value="RHOD"/>
    <property type="match status" value="1"/>
</dbReference>
<sequence length="148" mass="16161">MNMKKILLVLGIAIMMTVQTMASSGVKIVDMNYVTKRLNSNAVIIDVRSEEIYNGKTPGRGIKGGHILSAINVPLDSFMAIEDDSIKLELLKSKGLTPKTEIITYCNTGRKSQVLAEELARLGYSDVNNYKGSMKEWGGVPANVVVVQ</sequence>
<keyword evidence="1" id="KW-0677">Repeat</keyword>
<dbReference type="PROSITE" id="PS50206">
    <property type="entry name" value="RHODANESE_3"/>
    <property type="match status" value="1"/>
</dbReference>
<keyword evidence="5" id="KW-1185">Reference proteome</keyword>
<protein>
    <recommendedName>
        <fullName evidence="3">Rhodanese domain-containing protein</fullName>
    </recommendedName>
</protein>
<dbReference type="InterPro" id="IPR051126">
    <property type="entry name" value="Thiosulfate_sulfurtransferase"/>
</dbReference>
<dbReference type="InterPro" id="IPR001763">
    <property type="entry name" value="Rhodanese-like_dom"/>
</dbReference>
<feature type="domain" description="Rhodanese" evidence="3">
    <location>
        <begin position="38"/>
        <end position="146"/>
    </location>
</feature>
<dbReference type="PANTHER" id="PTHR43855">
    <property type="entry name" value="THIOSULFATE SULFURTRANSFERASE"/>
    <property type="match status" value="1"/>
</dbReference>
<evidence type="ECO:0000256" key="2">
    <source>
        <dbReference type="SAM" id="SignalP"/>
    </source>
</evidence>
<dbReference type="InterPro" id="IPR036873">
    <property type="entry name" value="Rhodanese-like_dom_sf"/>
</dbReference>
<evidence type="ECO:0000313" key="5">
    <source>
        <dbReference type="Proteomes" id="UP000263486"/>
    </source>
</evidence>
<feature type="chain" id="PRO_5045227069" description="Rhodanese domain-containing protein" evidence="2">
    <location>
        <begin position="23"/>
        <end position="148"/>
    </location>
</feature>
<evidence type="ECO:0000259" key="3">
    <source>
        <dbReference type="PROSITE" id="PS50206"/>
    </source>
</evidence>
<dbReference type="PANTHER" id="PTHR43855:SF1">
    <property type="entry name" value="THIOSULFATE SULFURTRANSFERASE"/>
    <property type="match status" value="1"/>
</dbReference>
<dbReference type="SUPFAM" id="SSF52821">
    <property type="entry name" value="Rhodanese/Cell cycle control phosphatase"/>
    <property type="match status" value="1"/>
</dbReference>
<comment type="caution">
    <text evidence="4">The sequence shown here is derived from an EMBL/GenBank/DDBJ whole genome shotgun (WGS) entry which is preliminary data.</text>
</comment>
<keyword evidence="2" id="KW-0732">Signal</keyword>
<name>A0ABX9KFI9_9FUSO</name>
<reference evidence="4 5" key="1">
    <citation type="submission" date="2018-08" db="EMBL/GenBank/DDBJ databases">
        <title>Draft genome sequence of Psychrilyobacter sp. strain SD5 isolated from Black Sea water.</title>
        <authorList>
            <person name="Yadav S."/>
            <person name="Villanueva L."/>
            <person name="Damste J.S.S."/>
        </authorList>
    </citation>
    <scope>NUCLEOTIDE SEQUENCE [LARGE SCALE GENOMIC DNA]</scope>
    <source>
        <strain evidence="4 5">SD5</strain>
    </source>
</reference>
<organism evidence="4 5">
    <name type="scientific">Psychrilyobacter piezotolerans</name>
    <dbReference type="NCBI Taxonomy" id="2293438"/>
    <lineage>
        <taxon>Bacteria</taxon>
        <taxon>Fusobacteriati</taxon>
        <taxon>Fusobacteriota</taxon>
        <taxon>Fusobacteriia</taxon>
        <taxon>Fusobacteriales</taxon>
        <taxon>Fusobacteriaceae</taxon>
        <taxon>Psychrilyobacter</taxon>
    </lineage>
</organism>